<reference evidence="2" key="1">
    <citation type="journal article" date="2020" name="Front. Microbiol.">
        <title>Gene regulatory networks of Penicillium echinulatum 2HH and Penicillium oxalicum 114-2 inferred by a computational biology approach.</title>
        <authorList>
            <person name="Lenz A.R."/>
            <person name="Galan-Vasquez E."/>
            <person name="Balbinot E."/>
            <person name="De Abreu F.P."/>
            <person name="De Oliveira N.S."/>
            <person name="Da Rosa L.O."/>
            <person name="De Avila E Silva S."/>
            <person name="Camassola M."/>
            <person name="Dillon A.J.P."/>
            <person name="Perez-Rueda E."/>
        </authorList>
    </citation>
    <scope>NUCLEOTIDE SEQUENCE</scope>
    <source>
        <strain evidence="2">S1M29</strain>
    </source>
</reference>
<proteinExistence type="predicted"/>
<dbReference type="PROSITE" id="PS51257">
    <property type="entry name" value="PROKAR_LIPOPROTEIN"/>
    <property type="match status" value="1"/>
</dbReference>
<dbReference type="Proteomes" id="UP000631181">
    <property type="component" value="Unassembled WGS sequence"/>
</dbReference>
<accession>A0A8J8W7B1</accession>
<comment type="caution">
    <text evidence="2">The sequence shown here is derived from an EMBL/GenBank/DDBJ whole genome shotgun (WGS) entry which is preliminary data.</text>
</comment>
<dbReference type="AlphaFoldDB" id="A0A8J8W7B1"/>
<feature type="signal peptide" evidence="1">
    <location>
        <begin position="1"/>
        <end position="26"/>
    </location>
</feature>
<feature type="chain" id="PRO_5035227177" description="Extracellular membrane protein CFEM domain-containing protein" evidence="1">
    <location>
        <begin position="27"/>
        <end position="364"/>
    </location>
</feature>
<evidence type="ECO:0008006" key="4">
    <source>
        <dbReference type="Google" id="ProtNLM"/>
    </source>
</evidence>
<name>A0A8J8W7B1_9EURO</name>
<protein>
    <recommendedName>
        <fullName evidence="4">Extracellular membrane protein CFEM domain-containing protein</fullName>
    </recommendedName>
</protein>
<gene>
    <name evidence="2" type="ORF">PECM_004776</name>
</gene>
<evidence type="ECO:0000256" key="1">
    <source>
        <dbReference type="SAM" id="SignalP"/>
    </source>
</evidence>
<keyword evidence="3" id="KW-1185">Reference proteome</keyword>
<sequence length="364" mass="38880">MLPTLLRVVVAAAAVVVACSPSLVDATAAGHFDKISGCADPWGMKTCSEKTEKGFENCIIGNCSADGKNCYDACQGDAFCMVKTCPSVGVECINACGCVKATDQIDCTASTCWNQVYTCEYQKTAQDVMNFCLGFDMASLPFWPPPSDAPGGCTCNIWNVTRQETLISSHLDRCRNDQKSLDRLDTDEKKKDYKQACTCCAESAIISTIWTTCPNTKPSELGADYWYDSFLKPHDWDKCASSLERHDCADELGFSVDGAGGTKHFYQPGKLPRNGTQTLFNTGKSLSTPASGATFCWTDGSLIHTITAASFRGNAPATTSDSDGHTRTGSAVLASATKSGGAIRDRRPSWFGVGIAGTVVLVVS</sequence>
<organism evidence="2 3">
    <name type="scientific">Penicillium ucsense</name>
    <dbReference type="NCBI Taxonomy" id="2839758"/>
    <lineage>
        <taxon>Eukaryota</taxon>
        <taxon>Fungi</taxon>
        <taxon>Dikarya</taxon>
        <taxon>Ascomycota</taxon>
        <taxon>Pezizomycotina</taxon>
        <taxon>Eurotiomycetes</taxon>
        <taxon>Eurotiomycetidae</taxon>
        <taxon>Eurotiales</taxon>
        <taxon>Aspergillaceae</taxon>
        <taxon>Penicillium</taxon>
    </lineage>
</organism>
<dbReference type="OrthoDB" id="3538998at2759"/>
<evidence type="ECO:0000313" key="3">
    <source>
        <dbReference type="Proteomes" id="UP000631181"/>
    </source>
</evidence>
<evidence type="ECO:0000313" key="2">
    <source>
        <dbReference type="EMBL" id="KAF7717072.1"/>
    </source>
</evidence>
<dbReference type="EMBL" id="WIWV01000031">
    <property type="protein sequence ID" value="KAF7717072.1"/>
    <property type="molecule type" value="Genomic_DNA"/>
</dbReference>
<keyword evidence="1" id="KW-0732">Signal</keyword>